<comment type="similarity">
    <text evidence="4">Belongs to the TonB-dependent receptor family.</text>
</comment>
<gene>
    <name evidence="8" type="ORF">KZ820_06185</name>
</gene>
<dbReference type="Gene3D" id="2.40.170.20">
    <property type="entry name" value="TonB-dependent receptor, beta-barrel domain"/>
    <property type="match status" value="1"/>
</dbReference>
<keyword evidence="4" id="KW-0798">TonB box</keyword>
<keyword evidence="9" id="KW-1185">Reference proteome</keyword>
<evidence type="ECO:0000256" key="4">
    <source>
        <dbReference type="RuleBase" id="RU003357"/>
    </source>
</evidence>
<dbReference type="InterPro" id="IPR037066">
    <property type="entry name" value="Plug_dom_sf"/>
</dbReference>
<dbReference type="PANTHER" id="PTHR40980">
    <property type="entry name" value="PLUG DOMAIN-CONTAINING PROTEIN"/>
    <property type="match status" value="1"/>
</dbReference>
<feature type="region of interest" description="Disordered" evidence="5">
    <location>
        <begin position="27"/>
        <end position="50"/>
    </location>
</feature>
<dbReference type="EMBL" id="JAHXZN010000001">
    <property type="protein sequence ID" value="MBW6530320.1"/>
    <property type="molecule type" value="Genomic_DNA"/>
</dbReference>
<dbReference type="NCBIfam" id="TIGR01782">
    <property type="entry name" value="TonB-Xanth-Caul"/>
    <property type="match status" value="1"/>
</dbReference>
<evidence type="ECO:0000256" key="3">
    <source>
        <dbReference type="ARBA" id="ARBA00023237"/>
    </source>
</evidence>
<comment type="caution">
    <text evidence="8">The sequence shown here is derived from an EMBL/GenBank/DDBJ whole genome shotgun (WGS) entry which is preliminary data.</text>
</comment>
<dbReference type="InterPro" id="IPR012910">
    <property type="entry name" value="Plug_dom"/>
</dbReference>
<dbReference type="PANTHER" id="PTHR40980:SF3">
    <property type="entry name" value="TONB-DEPENDENT RECEPTOR-LIKE BETA-BARREL DOMAIN-CONTAINING PROTEIN"/>
    <property type="match status" value="1"/>
</dbReference>
<accession>A0ABS7BL59</accession>
<evidence type="ECO:0000256" key="2">
    <source>
        <dbReference type="ARBA" id="ARBA00023136"/>
    </source>
</evidence>
<feature type="compositionally biased region" description="Polar residues" evidence="5">
    <location>
        <begin position="109"/>
        <end position="121"/>
    </location>
</feature>
<sequence>MAENCQARALHRLDDLSFSAYQFDDSANGAAQPAGSKRASQHRRRGLVSVRRRHNNRLALLVAAAGIALIAAEAQAQDAGASGPGGQQPSPATQVDTAANPDAQVPQGAVQSVEQTTETGQPSADIVVTGIRASLQSATNAKRNSVAFGDSIFAEDIGKLPATNLAETLNRIPGVRLNRDISGEGTQVSIRGLGPSFSKVLLNGTQFAVASDGGTNGSGGGNREVDLDFFPSELFTRLDVAKTPTASTLEGGIAGTVNLRNARPFDKPGTHITVVAQGAYTDSNDKVGPRGALVASHTFGDTFGVLLGVAGVRQKTRVDGYDTVGFTDANLACGTGCNVSPPESNGFSFASITPANVGHGLVAGTPVDLAATSGLSLSQLSKAIIPRLGRPVLTEGTRERISVVGAVEWRPSDALHFALDGIWARSKRDYLRSNMNWQVRNSGPGTSPQSTGGMVPFDIEVDSNNVVTSGVFANSSFFSENSIFNQDTKFWNVTPSASWKPSETVKVDLSANFGKSTFFREQPTFAFQTAPNSGVEVTYDNTNGNPQPTIAANVDLGDPNLGWQWYRVNVQNVRRETETRGAHLDVYVGDDALNVKFGAAYDQAKRSVRAYDNTNPFQLSVCGSPCTGNTGSVPTSAIPQYLMRTSATNFGHLSRGTFGVTSFIVPDLDRLKEVTNYAQFRDTAPETRGAVTGGSTGDIDEKVYGGYAEINGTSELFGRELRANAGFRYTYTKQHVVGPSQIGTAIVDIVADSDYEEVLPSANLSYDVLDNLKLRFAVSKSLTRPDAGSILPGVTFSDPSAQIATAGNPALQPYTSDNIDVGGEFYTGGAGYIGVALFRKSINGFTATIQQATPFSELNIPVDALQATQRQALLDRAAASGVAVSAVPITVNLPVNLNNLVIKGIEGTWNQPLDFLFKGLGFQANGTHITQKSDSGLVAAGVPRWQYNLQGYYENYGLSLSLNYVWQGGVIAANAPQNNLPLGLLADARGQLDLSAGYQLPFMNKAVRLTLDMLNLTNAPIRTTFGYDNATYNVYYPGRQVLFGLRASF</sequence>
<evidence type="ECO:0000256" key="1">
    <source>
        <dbReference type="ARBA" id="ARBA00004442"/>
    </source>
</evidence>
<dbReference type="CDD" id="cd01347">
    <property type="entry name" value="ligand_gated_channel"/>
    <property type="match status" value="1"/>
</dbReference>
<keyword evidence="8" id="KW-0675">Receptor</keyword>
<dbReference type="Pfam" id="PF07715">
    <property type="entry name" value="Plug"/>
    <property type="match status" value="1"/>
</dbReference>
<dbReference type="Pfam" id="PF00593">
    <property type="entry name" value="TonB_dep_Rec_b-barrel"/>
    <property type="match status" value="1"/>
</dbReference>
<dbReference type="InterPro" id="IPR036942">
    <property type="entry name" value="Beta-barrel_TonB_sf"/>
</dbReference>
<evidence type="ECO:0000259" key="7">
    <source>
        <dbReference type="Pfam" id="PF07715"/>
    </source>
</evidence>
<dbReference type="SUPFAM" id="SSF56935">
    <property type="entry name" value="Porins"/>
    <property type="match status" value="1"/>
</dbReference>
<organism evidence="8 9">
    <name type="scientific">Sphingomonas citri</name>
    <dbReference type="NCBI Taxonomy" id="2862499"/>
    <lineage>
        <taxon>Bacteria</taxon>
        <taxon>Pseudomonadati</taxon>
        <taxon>Pseudomonadota</taxon>
        <taxon>Alphaproteobacteria</taxon>
        <taxon>Sphingomonadales</taxon>
        <taxon>Sphingomonadaceae</taxon>
        <taxon>Sphingomonas</taxon>
    </lineage>
</organism>
<evidence type="ECO:0000256" key="5">
    <source>
        <dbReference type="SAM" id="MobiDB-lite"/>
    </source>
</evidence>
<dbReference type="InterPro" id="IPR010104">
    <property type="entry name" value="TonB_rcpt_bac"/>
</dbReference>
<dbReference type="Gene3D" id="2.170.130.10">
    <property type="entry name" value="TonB-dependent receptor, plug domain"/>
    <property type="match status" value="1"/>
</dbReference>
<evidence type="ECO:0000313" key="9">
    <source>
        <dbReference type="Proteomes" id="UP000759103"/>
    </source>
</evidence>
<keyword evidence="3" id="KW-0998">Cell outer membrane</keyword>
<feature type="domain" description="TonB-dependent receptor plug" evidence="7">
    <location>
        <begin position="150"/>
        <end position="255"/>
    </location>
</feature>
<reference evidence="8 9" key="1">
    <citation type="submission" date="2021-07" db="EMBL/GenBank/DDBJ databases">
        <title>Sphingomonas sp.</title>
        <authorList>
            <person name="Feng G."/>
            <person name="Li J."/>
            <person name="Pan M."/>
        </authorList>
    </citation>
    <scope>NUCLEOTIDE SEQUENCE [LARGE SCALE GENOMIC DNA]</scope>
    <source>
        <strain evidence="8 9">RRHST34</strain>
    </source>
</reference>
<evidence type="ECO:0000313" key="8">
    <source>
        <dbReference type="EMBL" id="MBW6530320.1"/>
    </source>
</evidence>
<feature type="compositionally biased region" description="Low complexity" evidence="5">
    <location>
        <begin position="79"/>
        <end position="92"/>
    </location>
</feature>
<feature type="compositionally biased region" description="Basic residues" evidence="5">
    <location>
        <begin position="39"/>
        <end position="50"/>
    </location>
</feature>
<feature type="region of interest" description="Disordered" evidence="5">
    <location>
        <begin position="79"/>
        <end position="121"/>
    </location>
</feature>
<keyword evidence="2 4" id="KW-0472">Membrane</keyword>
<dbReference type="Proteomes" id="UP000759103">
    <property type="component" value="Unassembled WGS sequence"/>
</dbReference>
<protein>
    <submittedName>
        <fullName evidence="8">TonB-dependent receptor</fullName>
    </submittedName>
</protein>
<name>A0ABS7BL59_9SPHN</name>
<dbReference type="InterPro" id="IPR000531">
    <property type="entry name" value="Beta-barrel_TonB"/>
</dbReference>
<feature type="domain" description="TonB-dependent receptor-like beta-barrel" evidence="6">
    <location>
        <begin position="539"/>
        <end position="1016"/>
    </location>
</feature>
<proteinExistence type="inferred from homology"/>
<evidence type="ECO:0000259" key="6">
    <source>
        <dbReference type="Pfam" id="PF00593"/>
    </source>
</evidence>
<comment type="subcellular location">
    <subcellularLocation>
        <location evidence="1 4">Cell outer membrane</location>
    </subcellularLocation>
</comment>